<dbReference type="STRING" id="1849491.BVH56_08775"/>
<dbReference type="RefSeq" id="WP_077141061.1">
    <property type="nucleotide sequence ID" value="NZ_CBCSGK010000004.1"/>
</dbReference>
<name>A0A1Q1G3T7_9BACL</name>
<protein>
    <submittedName>
        <fullName evidence="1">Helix-turn-helix protein</fullName>
    </submittedName>
</protein>
<dbReference type="SUPFAM" id="SSF47413">
    <property type="entry name" value="lambda repressor-like DNA-binding domains"/>
    <property type="match status" value="1"/>
</dbReference>
<dbReference type="Gene3D" id="1.10.260.40">
    <property type="entry name" value="lambda repressor-like DNA-binding domains"/>
    <property type="match status" value="1"/>
</dbReference>
<sequence length="256" mass="30147">MENKYLGNVIKSFRTALKMTQKDVSQKTGFSQNTISNHENGNRSVGINELSKYLNALTVNDFRFSQSTFFEIAEDLKKNGSSVILNNIKLFLKIYEYVTYARNNDSDIYYYHDDLDREAIKIFNIILGTKYNEDNITYEFILDIYKQILSIEINKSDPKLVEDNRNLALIKMTKFNKEFLNFGFNEPKTHNEIINAIGKTFDLEEQSLELGKLLKDIPNYTYDYLKGRPMYKTYTEKFPQEIREAREYLKSLLKED</sequence>
<dbReference type="GO" id="GO:0003677">
    <property type="term" value="F:DNA binding"/>
    <property type="evidence" value="ECO:0007669"/>
    <property type="project" value="InterPro"/>
</dbReference>
<dbReference type="Proteomes" id="UP000277108">
    <property type="component" value="Unassembled WGS sequence"/>
</dbReference>
<dbReference type="PROSITE" id="PS50943">
    <property type="entry name" value="HTH_CROC1"/>
    <property type="match status" value="1"/>
</dbReference>
<proteinExistence type="predicted"/>
<dbReference type="OrthoDB" id="194368at2"/>
<reference evidence="1 2" key="1">
    <citation type="submission" date="2018-11" db="EMBL/GenBank/DDBJ databases">
        <title>Genomic Encyclopedia of Type Strains, Phase IV (KMG-IV): sequencing the most valuable type-strain genomes for metagenomic binning, comparative biology and taxonomic classification.</title>
        <authorList>
            <person name="Goeker M."/>
        </authorList>
    </citation>
    <scope>NUCLEOTIDE SEQUENCE [LARGE SCALE GENOMIC DNA]</scope>
    <source>
        <strain evidence="1 2">DSM 29158</strain>
    </source>
</reference>
<comment type="caution">
    <text evidence="1">The sequence shown here is derived from an EMBL/GenBank/DDBJ whole genome shotgun (WGS) entry which is preliminary data.</text>
</comment>
<dbReference type="InterPro" id="IPR001387">
    <property type="entry name" value="Cro/C1-type_HTH"/>
</dbReference>
<accession>A0A1Q1G3T7</accession>
<dbReference type="InterPro" id="IPR010982">
    <property type="entry name" value="Lambda_DNA-bd_dom_sf"/>
</dbReference>
<gene>
    <name evidence="1" type="ORF">EDD62_1417</name>
</gene>
<keyword evidence="2" id="KW-1185">Reference proteome</keyword>
<dbReference type="Pfam" id="PF01381">
    <property type="entry name" value="HTH_3"/>
    <property type="match status" value="1"/>
</dbReference>
<evidence type="ECO:0000313" key="1">
    <source>
        <dbReference type="EMBL" id="RPF56758.1"/>
    </source>
</evidence>
<organism evidence="1 2">
    <name type="scientific">Abyssicoccus albus</name>
    <dbReference type="NCBI Taxonomy" id="1817405"/>
    <lineage>
        <taxon>Bacteria</taxon>
        <taxon>Bacillati</taxon>
        <taxon>Bacillota</taxon>
        <taxon>Bacilli</taxon>
        <taxon>Bacillales</taxon>
        <taxon>Abyssicoccaceae</taxon>
    </lineage>
</organism>
<accession>A0A3N5C3H5</accession>
<dbReference type="EMBL" id="RKRK01000003">
    <property type="protein sequence ID" value="RPF56758.1"/>
    <property type="molecule type" value="Genomic_DNA"/>
</dbReference>
<evidence type="ECO:0000313" key="2">
    <source>
        <dbReference type="Proteomes" id="UP000277108"/>
    </source>
</evidence>
<dbReference type="AlphaFoldDB" id="A0A1Q1G3T7"/>
<dbReference type="CDD" id="cd00093">
    <property type="entry name" value="HTH_XRE"/>
    <property type="match status" value="1"/>
</dbReference>
<dbReference type="SMART" id="SM00530">
    <property type="entry name" value="HTH_XRE"/>
    <property type="match status" value="1"/>
</dbReference>